<name>A0A0K0GLY7_XANOP</name>
<dbReference type="AlphaFoldDB" id="A0A0K0GLY7"/>
<protein>
    <submittedName>
        <fullName evidence="2">Translation initiation factor IF-2</fullName>
    </submittedName>
</protein>
<dbReference type="HOGENOM" id="CLU_3350503_0_0_6"/>
<feature type="compositionally biased region" description="Basic residues" evidence="1">
    <location>
        <begin position="1"/>
        <end position="31"/>
    </location>
</feature>
<evidence type="ECO:0000313" key="3">
    <source>
        <dbReference type="Proteomes" id="UP000001740"/>
    </source>
</evidence>
<dbReference type="KEGG" id="xop:PXO_01613"/>
<accession>A0A0K0GLY7</accession>
<dbReference type="EMBL" id="CP000967">
    <property type="protein sequence ID" value="ACD59778.1"/>
    <property type="molecule type" value="Genomic_DNA"/>
</dbReference>
<keyword evidence="2" id="KW-0648">Protein biosynthesis</keyword>
<evidence type="ECO:0000313" key="2">
    <source>
        <dbReference type="EMBL" id="ACD59778.1"/>
    </source>
</evidence>
<gene>
    <name evidence="2" type="ordered locus">PXO_01613</name>
</gene>
<evidence type="ECO:0000256" key="1">
    <source>
        <dbReference type="SAM" id="MobiDB-lite"/>
    </source>
</evidence>
<reference evidence="2 3" key="1">
    <citation type="journal article" date="2008" name="BMC Genomics">
        <title>Genome sequence and rapid evolution of the rice pathogen Xanthomonas oryzae pv. oryzae PXO99A.</title>
        <authorList>
            <person name="Salzberg S.L."/>
            <person name="Sommer D.D."/>
            <person name="Schatz M.C."/>
            <person name="Phillippy A.M."/>
            <person name="Rabinowicz P.D."/>
            <person name="Tsuge S."/>
            <person name="Furutani A."/>
            <person name="Ochiai H."/>
            <person name="Delcher A.L."/>
            <person name="Kelley D."/>
            <person name="Madupu R."/>
            <person name="Puiu D."/>
            <person name="Radune D."/>
            <person name="Shumway M."/>
            <person name="Trapnell C."/>
            <person name="Aparna G."/>
            <person name="Jha G."/>
            <person name="Pandey A."/>
            <person name="Patil P.B."/>
            <person name="Ishihara H."/>
            <person name="Meyer D.F."/>
            <person name="Szurek B."/>
            <person name="Verdier V."/>
            <person name="Koebnik R."/>
            <person name="Dow J.M."/>
            <person name="Ryan R.P."/>
            <person name="Hirata H."/>
            <person name="Tsuyumu S."/>
            <person name="Won Lee S."/>
            <person name="Seo Y.S."/>
            <person name="Sriariyanum M."/>
            <person name="Ronald P.C."/>
            <person name="Sonti R.V."/>
            <person name="Van Sluys M.A."/>
            <person name="Leach J.E."/>
            <person name="White F.F."/>
            <person name="Bogdanove A.J."/>
        </authorList>
    </citation>
    <scope>NUCLEOTIDE SEQUENCE [LARGE SCALE GENOMIC DNA]</scope>
    <source>
        <strain evidence="2 3">PXO99A</strain>
    </source>
</reference>
<dbReference type="GO" id="GO:0003743">
    <property type="term" value="F:translation initiation factor activity"/>
    <property type="evidence" value="ECO:0007669"/>
    <property type="project" value="UniProtKB-KW"/>
</dbReference>
<organism evidence="2 3">
    <name type="scientific">Xanthomonas oryzae pv. oryzae (strain PXO99A)</name>
    <dbReference type="NCBI Taxonomy" id="360094"/>
    <lineage>
        <taxon>Bacteria</taxon>
        <taxon>Pseudomonadati</taxon>
        <taxon>Pseudomonadota</taxon>
        <taxon>Gammaproteobacteria</taxon>
        <taxon>Lysobacterales</taxon>
        <taxon>Lysobacteraceae</taxon>
        <taxon>Xanthomonas</taxon>
    </lineage>
</organism>
<proteinExistence type="predicted"/>
<sequence length="37" mass="4484">MHLAQPRRRKRPATPLRNRRSRREMKARAAKHTALQH</sequence>
<dbReference type="Proteomes" id="UP000001740">
    <property type="component" value="Chromosome"/>
</dbReference>
<feature type="region of interest" description="Disordered" evidence="1">
    <location>
        <begin position="1"/>
        <end position="37"/>
    </location>
</feature>
<keyword evidence="2" id="KW-0396">Initiation factor</keyword>